<keyword evidence="3" id="KW-1185">Reference proteome</keyword>
<evidence type="ECO:0008006" key="4">
    <source>
        <dbReference type="Google" id="ProtNLM"/>
    </source>
</evidence>
<feature type="transmembrane region" description="Helical" evidence="1">
    <location>
        <begin position="187"/>
        <end position="204"/>
    </location>
</feature>
<gene>
    <name evidence="2" type="ORF">DSM107010_72880</name>
</gene>
<evidence type="ECO:0000256" key="1">
    <source>
        <dbReference type="SAM" id="Phobius"/>
    </source>
</evidence>
<sequence length="338" mass="38350">MQEFCGYYSNRLSYEEVASLVERVSGERLLSDQKIGQIVSNKALEFSQEIYESTRITLAKSNQDVVKVNPTVNIYQPESKEILLFEDGIQVKGQKEQRQARNQLVREGESLSELVTKTPAIITDIVLLQKATGEFEYIAAPIDAKGKDLLTLASVVKAKVIQEYGRKTFPLNLVAITDGARTIRHRLLSIFGVAVTVVLDWYHLSKKLRELMSMIAVNKLEKVQHLKFLLSHLRQGKTTVALEYLKHQINAKNLDKWGELIGYLEKHQLEIINYECRRRAGKTIGSGRMEKAVDLTVGQRQKNKGMSWRPNGSRALSLLKVAELNGQWQQLWFPALAA</sequence>
<protein>
    <recommendedName>
        <fullName evidence="4">Transposase IS204/IS1001/IS1096/IS1165 DDE domain-containing protein</fullName>
    </recommendedName>
</protein>
<keyword evidence="1" id="KW-0812">Transmembrane</keyword>
<organism evidence="2 3">
    <name type="scientific">Chroococcidiopsis cubana SAG 39.79</name>
    <dbReference type="NCBI Taxonomy" id="388085"/>
    <lineage>
        <taxon>Bacteria</taxon>
        <taxon>Bacillati</taxon>
        <taxon>Cyanobacteriota</taxon>
        <taxon>Cyanophyceae</taxon>
        <taxon>Chroococcidiopsidales</taxon>
        <taxon>Chroococcidiopsidaceae</taxon>
        <taxon>Chroococcidiopsis</taxon>
    </lineage>
</organism>
<keyword evidence="1" id="KW-1133">Transmembrane helix</keyword>
<proteinExistence type="predicted"/>
<comment type="caution">
    <text evidence="2">The sequence shown here is derived from an EMBL/GenBank/DDBJ whole genome shotgun (WGS) entry which is preliminary data.</text>
</comment>
<evidence type="ECO:0000313" key="2">
    <source>
        <dbReference type="EMBL" id="RUS92787.1"/>
    </source>
</evidence>
<accession>A0AB37U7A1</accession>
<dbReference type="EMBL" id="RSCK01000243">
    <property type="protein sequence ID" value="RUS92787.1"/>
    <property type="molecule type" value="Genomic_DNA"/>
</dbReference>
<reference evidence="2 3" key="1">
    <citation type="journal article" date="2019" name="Genome Biol. Evol.">
        <title>Day and night: Metabolic profiles and evolutionary relationships of six axenic non-marine cyanobacteria.</title>
        <authorList>
            <person name="Will S.E."/>
            <person name="Henke P."/>
            <person name="Boedeker C."/>
            <person name="Huang S."/>
            <person name="Brinkmann H."/>
            <person name="Rohde M."/>
            <person name="Jarek M."/>
            <person name="Friedl T."/>
            <person name="Seufert S."/>
            <person name="Schumacher M."/>
            <person name="Overmann J."/>
            <person name="Neumann-Schaal M."/>
            <person name="Petersen J."/>
        </authorList>
    </citation>
    <scope>NUCLEOTIDE SEQUENCE [LARGE SCALE GENOMIC DNA]</scope>
    <source>
        <strain evidence="2 3">SAG 39.79</strain>
    </source>
</reference>
<name>A0AB37U7A1_9CYAN</name>
<dbReference type="AlphaFoldDB" id="A0AB37U7A1"/>
<keyword evidence="1" id="KW-0472">Membrane</keyword>
<dbReference type="Proteomes" id="UP000282574">
    <property type="component" value="Unassembled WGS sequence"/>
</dbReference>
<evidence type="ECO:0000313" key="3">
    <source>
        <dbReference type="Proteomes" id="UP000282574"/>
    </source>
</evidence>